<evidence type="ECO:0000313" key="1">
    <source>
        <dbReference type="EMBL" id="VDO61069.1"/>
    </source>
</evidence>
<dbReference type="EMBL" id="UZAF01019527">
    <property type="protein sequence ID" value="VDO61069.1"/>
    <property type="molecule type" value="Genomic_DNA"/>
</dbReference>
<reference evidence="1 2" key="2">
    <citation type="submission" date="2018-11" db="EMBL/GenBank/DDBJ databases">
        <authorList>
            <consortium name="Pathogen Informatics"/>
        </authorList>
    </citation>
    <scope>NUCLEOTIDE SEQUENCE [LARGE SCALE GENOMIC DNA]</scope>
    <source>
        <strain evidence="1 2">MHpl1</strain>
    </source>
</reference>
<protein>
    <submittedName>
        <fullName evidence="3">DUF3795 domain-containing protein</fullName>
    </submittedName>
</protein>
<reference evidence="3" key="1">
    <citation type="submission" date="2017-02" db="UniProtKB">
        <authorList>
            <consortium name="WormBaseParasite"/>
        </authorList>
    </citation>
    <scope>IDENTIFICATION</scope>
</reference>
<dbReference type="WBParaSite" id="HPLM_0001667201-mRNA-1">
    <property type="protein sequence ID" value="HPLM_0001667201-mRNA-1"/>
    <property type="gene ID" value="HPLM_0001667201"/>
</dbReference>
<evidence type="ECO:0000313" key="3">
    <source>
        <dbReference type="WBParaSite" id="HPLM_0001667201-mRNA-1"/>
    </source>
</evidence>
<organism evidence="3">
    <name type="scientific">Haemonchus placei</name>
    <name type="common">Barber's pole worm</name>
    <dbReference type="NCBI Taxonomy" id="6290"/>
    <lineage>
        <taxon>Eukaryota</taxon>
        <taxon>Metazoa</taxon>
        <taxon>Ecdysozoa</taxon>
        <taxon>Nematoda</taxon>
        <taxon>Chromadorea</taxon>
        <taxon>Rhabditida</taxon>
        <taxon>Rhabditina</taxon>
        <taxon>Rhabditomorpha</taxon>
        <taxon>Strongyloidea</taxon>
        <taxon>Trichostrongylidae</taxon>
        <taxon>Haemonchus</taxon>
    </lineage>
</organism>
<name>A0A0N4WXV8_HAEPC</name>
<sequence length="89" mass="10147">MDLPANELDPIGSHTRENLKNRSYRELCLGATDKGWSNRMARVGFDPQFDPRSRVCGISCVTCRYTVAALNVIANQIEIWRIYAKDDLE</sequence>
<dbReference type="AlphaFoldDB" id="A0A0N4WXV8"/>
<proteinExistence type="predicted"/>
<accession>A0A0N4WXV8</accession>
<gene>
    <name evidence="1" type="ORF">HPLM_LOCUS16664</name>
</gene>
<evidence type="ECO:0000313" key="2">
    <source>
        <dbReference type="Proteomes" id="UP000268014"/>
    </source>
</evidence>
<keyword evidence="2" id="KW-1185">Reference proteome</keyword>
<dbReference type="Proteomes" id="UP000268014">
    <property type="component" value="Unassembled WGS sequence"/>
</dbReference>